<evidence type="ECO:0000256" key="6">
    <source>
        <dbReference type="ARBA" id="ARBA00023186"/>
    </source>
</evidence>
<keyword evidence="4" id="KW-0963">Cytoplasm</keyword>
<organism evidence="12 14">
    <name type="scientific">Limnoraphis robusta CS-951</name>
    <dbReference type="NCBI Taxonomy" id="1637645"/>
    <lineage>
        <taxon>Bacteria</taxon>
        <taxon>Bacillati</taxon>
        <taxon>Cyanobacteriota</taxon>
        <taxon>Cyanophyceae</taxon>
        <taxon>Oscillatoriophycideae</taxon>
        <taxon>Oscillatoriales</taxon>
        <taxon>Sirenicapillariaceae</taxon>
        <taxon>Limnoraphis</taxon>
    </lineage>
</organism>
<evidence type="ECO:0000259" key="11">
    <source>
        <dbReference type="PROSITE" id="PS50059"/>
    </source>
</evidence>
<dbReference type="GO" id="GO:0005737">
    <property type="term" value="C:cytoplasm"/>
    <property type="evidence" value="ECO:0007669"/>
    <property type="project" value="UniProtKB-SubCell"/>
</dbReference>
<name>A0A0F5YMV8_9CYAN</name>
<feature type="domain" description="PPIase FKBP-type" evidence="11">
    <location>
        <begin position="7"/>
        <end position="91"/>
    </location>
</feature>
<dbReference type="PANTHER" id="PTHR47861">
    <property type="entry name" value="FKBP-TYPE PEPTIDYL-PROLYL CIS-TRANS ISOMERASE SLYD"/>
    <property type="match status" value="1"/>
</dbReference>
<dbReference type="EMBL" id="LATL02000132">
    <property type="protein sequence ID" value="KKD40002.1"/>
    <property type="molecule type" value="Genomic_DNA"/>
</dbReference>
<accession>A0A0F5YMV8</accession>
<evidence type="ECO:0000256" key="7">
    <source>
        <dbReference type="ARBA" id="ARBA00023235"/>
    </source>
</evidence>
<gene>
    <name evidence="12" type="ORF">WN50_00280</name>
    <name evidence="13" type="ORF">WN50_33480</name>
</gene>
<evidence type="ECO:0000256" key="8">
    <source>
        <dbReference type="ARBA" id="ARBA00037071"/>
    </source>
</evidence>
<dbReference type="InterPro" id="IPR046357">
    <property type="entry name" value="PPIase_dom_sf"/>
</dbReference>
<comment type="subcellular location">
    <subcellularLocation>
        <location evidence="2">Cytoplasm</location>
    </subcellularLocation>
</comment>
<sequence length="144" mass="15525">MSQAKVGSKVKVHYVGKLENGDVLSSSTNNETLEFCVGEGEVISNLEQAIVGMTPGESKTITIPARQAYNSSDRESTLVVDRQSLPADISIEVGQQVYVRVPNVHASIPAIIMEISESNIVLSVVNSSFGDDHLILDIQLLEVD</sequence>
<comment type="similarity">
    <text evidence="3 10">Belongs to the FKBP-type PPIase family.</text>
</comment>
<dbReference type="EMBL" id="LATL02000092">
    <property type="protein sequence ID" value="KMW70678.1"/>
    <property type="molecule type" value="Genomic_DNA"/>
</dbReference>
<evidence type="ECO:0000256" key="9">
    <source>
        <dbReference type="PROSITE-ProRule" id="PRU00277"/>
    </source>
</evidence>
<dbReference type="PANTHER" id="PTHR47861:SF3">
    <property type="entry name" value="FKBP-TYPE PEPTIDYL-PROLYL CIS-TRANS ISOMERASE SLYD"/>
    <property type="match status" value="1"/>
</dbReference>
<evidence type="ECO:0000256" key="10">
    <source>
        <dbReference type="RuleBase" id="RU003915"/>
    </source>
</evidence>
<reference evidence="12 14" key="1">
    <citation type="submission" date="2015-06" db="EMBL/GenBank/DDBJ databases">
        <title>Draft genome assembly of filamentous brackish cyanobacterium Limnoraphis robusta strain CS-951.</title>
        <authorList>
            <person name="Willis A."/>
            <person name="Parks M."/>
            <person name="Burford M.A."/>
        </authorList>
    </citation>
    <scope>NUCLEOTIDE SEQUENCE [LARGE SCALE GENOMIC DNA]</scope>
    <source>
        <strain evidence="12 14">CS-951</strain>
    </source>
</reference>
<dbReference type="SUPFAM" id="SSF54534">
    <property type="entry name" value="FKBP-like"/>
    <property type="match status" value="1"/>
</dbReference>
<dbReference type="EC" id="5.2.1.8" evidence="10"/>
<dbReference type="Pfam" id="PF00254">
    <property type="entry name" value="FKBP_C"/>
    <property type="match status" value="1"/>
</dbReference>
<dbReference type="GO" id="GO:0003755">
    <property type="term" value="F:peptidyl-prolyl cis-trans isomerase activity"/>
    <property type="evidence" value="ECO:0007669"/>
    <property type="project" value="UniProtKB-UniRule"/>
</dbReference>
<dbReference type="RefSeq" id="WP_046276488.1">
    <property type="nucleotide sequence ID" value="NZ_LATL02000092.1"/>
</dbReference>
<comment type="function">
    <text evidence="8">Also involved in hydrogenase metallocenter assembly, probably by participating in the nickel insertion step. This function in hydrogenase biosynthesis requires chaperone activity and the presence of the metal-binding domain, but not PPIase activity.</text>
</comment>
<dbReference type="PROSITE" id="PS50059">
    <property type="entry name" value="FKBP_PPIASE"/>
    <property type="match status" value="1"/>
</dbReference>
<evidence type="ECO:0000256" key="3">
    <source>
        <dbReference type="ARBA" id="ARBA00006577"/>
    </source>
</evidence>
<evidence type="ECO:0000313" key="12">
    <source>
        <dbReference type="EMBL" id="KKD40002.1"/>
    </source>
</evidence>
<keyword evidence="5 9" id="KW-0697">Rotamase</keyword>
<dbReference type="Gene3D" id="3.10.50.40">
    <property type="match status" value="1"/>
</dbReference>
<evidence type="ECO:0000256" key="2">
    <source>
        <dbReference type="ARBA" id="ARBA00004496"/>
    </source>
</evidence>
<evidence type="ECO:0000313" key="14">
    <source>
        <dbReference type="Proteomes" id="UP000033607"/>
    </source>
</evidence>
<evidence type="ECO:0000256" key="4">
    <source>
        <dbReference type="ARBA" id="ARBA00022490"/>
    </source>
</evidence>
<comment type="catalytic activity">
    <reaction evidence="1 9 10">
        <text>[protein]-peptidylproline (omega=180) = [protein]-peptidylproline (omega=0)</text>
        <dbReference type="Rhea" id="RHEA:16237"/>
        <dbReference type="Rhea" id="RHEA-COMP:10747"/>
        <dbReference type="Rhea" id="RHEA-COMP:10748"/>
        <dbReference type="ChEBI" id="CHEBI:83833"/>
        <dbReference type="ChEBI" id="CHEBI:83834"/>
        <dbReference type="EC" id="5.2.1.8"/>
    </reaction>
</comment>
<dbReference type="Proteomes" id="UP000033607">
    <property type="component" value="Unassembled WGS sequence"/>
</dbReference>
<evidence type="ECO:0000313" key="13">
    <source>
        <dbReference type="EMBL" id="KMW70678.1"/>
    </source>
</evidence>
<keyword evidence="7 9" id="KW-0413">Isomerase</keyword>
<keyword evidence="6" id="KW-0143">Chaperone</keyword>
<proteinExistence type="inferred from homology"/>
<evidence type="ECO:0000256" key="5">
    <source>
        <dbReference type="ARBA" id="ARBA00023110"/>
    </source>
</evidence>
<comment type="caution">
    <text evidence="12">The sequence shown here is derived from an EMBL/GenBank/DDBJ whole genome shotgun (WGS) entry which is preliminary data.</text>
</comment>
<dbReference type="GO" id="GO:0042026">
    <property type="term" value="P:protein refolding"/>
    <property type="evidence" value="ECO:0007669"/>
    <property type="project" value="UniProtKB-ARBA"/>
</dbReference>
<dbReference type="AlphaFoldDB" id="A0A0F5YMV8"/>
<evidence type="ECO:0000256" key="1">
    <source>
        <dbReference type="ARBA" id="ARBA00000971"/>
    </source>
</evidence>
<protein>
    <recommendedName>
        <fullName evidence="10">Peptidyl-prolyl cis-trans isomerase</fullName>
        <ecNumber evidence="10">5.2.1.8</ecNumber>
    </recommendedName>
</protein>
<dbReference type="InterPro" id="IPR001179">
    <property type="entry name" value="PPIase_FKBP_dom"/>
</dbReference>
<dbReference type="OrthoDB" id="280278at2"/>